<feature type="binding site" evidence="13">
    <location>
        <position position="254"/>
    </location>
    <ligand>
        <name>Ca(2+)</name>
        <dbReference type="ChEBI" id="CHEBI:29108"/>
        <label>2</label>
    </ligand>
</feature>
<dbReference type="GO" id="GO:0140825">
    <property type="term" value="F:lactoperoxidase activity"/>
    <property type="evidence" value="ECO:0007669"/>
    <property type="project" value="UniProtKB-EC"/>
</dbReference>
<keyword evidence="4 16" id="KW-0349">Heme</keyword>
<dbReference type="PANTHER" id="PTHR31517:SF48">
    <property type="entry name" value="PEROXIDASE 16-RELATED"/>
    <property type="match status" value="1"/>
</dbReference>
<feature type="domain" description="Plant heme peroxidase family profile" evidence="17">
    <location>
        <begin position="32"/>
        <end position="334"/>
    </location>
</feature>
<dbReference type="InterPro" id="IPR002016">
    <property type="entry name" value="Haem_peroxidase"/>
</dbReference>
<keyword evidence="19" id="KW-1185">Reference proteome</keyword>
<comment type="subcellular location">
    <subcellularLocation>
        <location evidence="16">Secreted</location>
    </subcellularLocation>
</comment>
<evidence type="ECO:0000256" key="7">
    <source>
        <dbReference type="ARBA" id="ARBA00023002"/>
    </source>
</evidence>
<feature type="active site" description="Proton acceptor" evidence="11">
    <location>
        <position position="73"/>
    </location>
</feature>
<organism evidence="18 19">
    <name type="scientific">Taxus chinensis</name>
    <name type="common">Chinese yew</name>
    <name type="synonym">Taxus wallichiana var. chinensis</name>
    <dbReference type="NCBI Taxonomy" id="29808"/>
    <lineage>
        <taxon>Eukaryota</taxon>
        <taxon>Viridiplantae</taxon>
        <taxon>Streptophyta</taxon>
        <taxon>Embryophyta</taxon>
        <taxon>Tracheophyta</taxon>
        <taxon>Spermatophyta</taxon>
        <taxon>Pinopsida</taxon>
        <taxon>Pinidae</taxon>
        <taxon>Conifers II</taxon>
        <taxon>Cupressales</taxon>
        <taxon>Taxaceae</taxon>
        <taxon>Taxus</taxon>
    </lineage>
</organism>
<evidence type="ECO:0000256" key="9">
    <source>
        <dbReference type="ARBA" id="ARBA00023157"/>
    </source>
</evidence>
<dbReference type="CDD" id="cd00693">
    <property type="entry name" value="secretory_peroxidase"/>
    <property type="match status" value="1"/>
</dbReference>
<evidence type="ECO:0000256" key="2">
    <source>
        <dbReference type="ARBA" id="ARBA00006873"/>
    </source>
</evidence>
<keyword evidence="7 16" id="KW-0560">Oxidoreductase</keyword>
<comment type="similarity">
    <text evidence="16">Belongs to the peroxidase family. Classical plant (class III) peroxidase subfamily.</text>
</comment>
<evidence type="ECO:0000256" key="16">
    <source>
        <dbReference type="RuleBase" id="RU362060"/>
    </source>
</evidence>
<evidence type="ECO:0000256" key="11">
    <source>
        <dbReference type="PIRSR" id="PIRSR600823-1"/>
    </source>
</evidence>
<feature type="binding site" evidence="13">
    <location>
        <position position="83"/>
    </location>
    <ligand>
        <name>Ca(2+)</name>
        <dbReference type="ChEBI" id="CHEBI:29108"/>
        <label>1</label>
    </ligand>
</feature>
<evidence type="ECO:0000256" key="4">
    <source>
        <dbReference type="ARBA" id="ARBA00022617"/>
    </source>
</evidence>
<feature type="binding site" evidence="13">
    <location>
        <position position="262"/>
    </location>
    <ligand>
        <name>Ca(2+)</name>
        <dbReference type="ChEBI" id="CHEBI:29108"/>
        <label>2</label>
    </ligand>
</feature>
<dbReference type="PANTHER" id="PTHR31517">
    <property type="match status" value="1"/>
</dbReference>
<accession>A0AA38FE80</accession>
<dbReference type="GO" id="GO:0006979">
    <property type="term" value="P:response to oxidative stress"/>
    <property type="evidence" value="ECO:0007669"/>
    <property type="project" value="UniProtKB-UniRule"/>
</dbReference>
<comment type="caution">
    <text evidence="18">The sequence shown here is derived from an EMBL/GenBank/DDBJ whole genome shotgun (WGS) entry which is preliminary data.</text>
</comment>
<dbReference type="PROSITE" id="PS00436">
    <property type="entry name" value="PEROXIDASE_2"/>
    <property type="match status" value="1"/>
</dbReference>
<feature type="binding site" evidence="13">
    <location>
        <position position="94"/>
    </location>
    <ligand>
        <name>Ca(2+)</name>
        <dbReference type="ChEBI" id="CHEBI:29108"/>
        <label>1</label>
    </ligand>
</feature>
<evidence type="ECO:0000256" key="12">
    <source>
        <dbReference type="PIRSR" id="PIRSR600823-2"/>
    </source>
</evidence>
<comment type="cofactor">
    <cofactor evidence="13 16">
        <name>Ca(2+)</name>
        <dbReference type="ChEBI" id="CHEBI:29108"/>
    </cofactor>
    <text evidence="13 16">Binds 2 calcium ions per subunit.</text>
</comment>
<keyword evidence="16" id="KW-0376">Hydrogen peroxide</keyword>
<evidence type="ECO:0000313" key="18">
    <source>
        <dbReference type="EMBL" id="KAH9297806.1"/>
    </source>
</evidence>
<feature type="disulfide bond" evidence="15">
    <location>
        <begin position="208"/>
        <end position="241"/>
    </location>
</feature>
<name>A0AA38FE80_TAXCH</name>
<dbReference type="EMBL" id="JAHRHJ020000010">
    <property type="protein sequence ID" value="KAH9297806.1"/>
    <property type="molecule type" value="Genomic_DNA"/>
</dbReference>
<comment type="function">
    <text evidence="16">Removal of H(2)O(2), oxidation of toxic reductants, biosynthesis and degradation of lignin, suberization, auxin catabolism, response to environmental stresses such as wounding, pathogen attack and oxidative stress.</text>
</comment>
<feature type="binding site" evidence="13">
    <location>
        <position position="81"/>
    </location>
    <ligand>
        <name>Ca(2+)</name>
        <dbReference type="ChEBI" id="CHEBI:29108"/>
        <label>1</label>
    </ligand>
</feature>
<comment type="catalytic activity">
    <reaction evidence="1 16">
        <text>2 a phenolic donor + H2O2 = 2 a phenolic radical donor + 2 H2O</text>
        <dbReference type="Rhea" id="RHEA:56136"/>
        <dbReference type="ChEBI" id="CHEBI:15377"/>
        <dbReference type="ChEBI" id="CHEBI:16240"/>
        <dbReference type="ChEBI" id="CHEBI:139520"/>
        <dbReference type="ChEBI" id="CHEBI:139521"/>
        <dbReference type="EC" id="1.11.1.7"/>
    </reaction>
</comment>
<feature type="site" description="Transition state stabilizer" evidence="14">
    <location>
        <position position="69"/>
    </location>
</feature>
<keyword evidence="10" id="KW-0325">Glycoprotein</keyword>
<evidence type="ECO:0000313" key="19">
    <source>
        <dbReference type="Proteomes" id="UP000824469"/>
    </source>
</evidence>
<keyword evidence="16" id="KW-0964">Secreted</keyword>
<feature type="disulfide bond" evidence="15">
    <location>
        <begin position="42"/>
        <end position="122"/>
    </location>
</feature>
<evidence type="ECO:0000256" key="10">
    <source>
        <dbReference type="ARBA" id="ARBA00023180"/>
    </source>
</evidence>
<evidence type="ECO:0000256" key="5">
    <source>
        <dbReference type="ARBA" id="ARBA00022723"/>
    </source>
</evidence>
<evidence type="ECO:0000256" key="8">
    <source>
        <dbReference type="ARBA" id="ARBA00023004"/>
    </source>
</evidence>
<keyword evidence="3 16" id="KW-0575">Peroxidase</keyword>
<dbReference type="InterPro" id="IPR019793">
    <property type="entry name" value="Peroxidases_heam-ligand_BS"/>
</dbReference>
<keyword evidence="5 13" id="KW-0479">Metal-binding</keyword>
<dbReference type="InterPro" id="IPR019794">
    <property type="entry name" value="Peroxidases_AS"/>
</dbReference>
<keyword evidence="8 13" id="KW-0408">Iron</keyword>
<feature type="binding site" evidence="12">
    <location>
        <position position="171"/>
    </location>
    <ligand>
        <name>substrate</name>
    </ligand>
</feature>
<keyword evidence="6 13" id="KW-0106">Calcium</keyword>
<dbReference type="InterPro" id="IPR000823">
    <property type="entry name" value="Peroxidase_pln"/>
</dbReference>
<feature type="binding site" evidence="13">
    <location>
        <position position="77"/>
    </location>
    <ligand>
        <name>Ca(2+)</name>
        <dbReference type="ChEBI" id="CHEBI:29108"/>
        <label>1</label>
    </ligand>
</feature>
<dbReference type="Proteomes" id="UP000824469">
    <property type="component" value="Unassembled WGS sequence"/>
</dbReference>
<dbReference type="GO" id="GO:0046872">
    <property type="term" value="F:metal ion binding"/>
    <property type="evidence" value="ECO:0007669"/>
    <property type="project" value="UniProtKB-UniRule"/>
</dbReference>
<feature type="disulfide bond" evidence="15">
    <location>
        <begin position="75"/>
        <end position="80"/>
    </location>
</feature>
<gene>
    <name evidence="18" type="ORF">KI387_029488</name>
</gene>
<evidence type="ECO:0000256" key="1">
    <source>
        <dbReference type="ARBA" id="ARBA00000189"/>
    </source>
</evidence>
<dbReference type="FunFam" id="1.10.420.10:FF:000001">
    <property type="entry name" value="Peroxidase"/>
    <property type="match status" value="1"/>
</dbReference>
<feature type="chain" id="PRO_5041482209" description="Peroxidase" evidence="16">
    <location>
        <begin position="21"/>
        <end position="360"/>
    </location>
</feature>
<dbReference type="PROSITE" id="PS50873">
    <property type="entry name" value="PEROXIDASE_4"/>
    <property type="match status" value="1"/>
</dbReference>
<dbReference type="AlphaFoldDB" id="A0AA38FE80"/>
<dbReference type="GO" id="GO:0042744">
    <property type="term" value="P:hydrogen peroxide catabolic process"/>
    <property type="evidence" value="ECO:0007669"/>
    <property type="project" value="UniProtKB-KW"/>
</dbReference>
<evidence type="ECO:0000256" key="14">
    <source>
        <dbReference type="PIRSR" id="PIRSR600823-4"/>
    </source>
</evidence>
<evidence type="ECO:0000259" key="17">
    <source>
        <dbReference type="PROSITE" id="PS50873"/>
    </source>
</evidence>
<feature type="disulfide bond" evidence="15">
    <location>
        <begin position="128"/>
        <end position="330"/>
    </location>
</feature>
<evidence type="ECO:0000256" key="3">
    <source>
        <dbReference type="ARBA" id="ARBA00022559"/>
    </source>
</evidence>
<dbReference type="InterPro" id="IPR010255">
    <property type="entry name" value="Haem_peroxidase_sf"/>
</dbReference>
<dbReference type="Gene3D" id="1.10.520.10">
    <property type="match status" value="1"/>
</dbReference>
<evidence type="ECO:0000256" key="6">
    <source>
        <dbReference type="ARBA" id="ARBA00022837"/>
    </source>
</evidence>
<keyword evidence="9 15" id="KW-1015">Disulfide bond</keyword>
<dbReference type="PROSITE" id="PS00435">
    <property type="entry name" value="PEROXIDASE_1"/>
    <property type="match status" value="1"/>
</dbReference>
<dbReference type="FunFam" id="1.10.520.10:FF:000009">
    <property type="entry name" value="Peroxidase"/>
    <property type="match status" value="1"/>
</dbReference>
<proteinExistence type="inferred from homology"/>
<keyword evidence="16" id="KW-0732">Signal</keyword>
<evidence type="ECO:0000256" key="15">
    <source>
        <dbReference type="PIRSR" id="PIRSR600823-5"/>
    </source>
</evidence>
<feature type="binding site" evidence="13">
    <location>
        <position position="74"/>
    </location>
    <ligand>
        <name>Ca(2+)</name>
        <dbReference type="ChEBI" id="CHEBI:29108"/>
        <label>1</label>
    </ligand>
</feature>
<dbReference type="Gene3D" id="1.10.420.10">
    <property type="entry name" value="Peroxidase, domain 2"/>
    <property type="match status" value="1"/>
</dbReference>
<comment type="similarity">
    <text evidence="2">Belongs to the peroxidase family. Ascorbate peroxidase subfamily.</text>
</comment>
<dbReference type="SUPFAM" id="SSF48113">
    <property type="entry name" value="Heme-dependent peroxidases"/>
    <property type="match status" value="1"/>
</dbReference>
<dbReference type="PRINTS" id="PR00461">
    <property type="entry name" value="PLPEROXIDASE"/>
</dbReference>
<dbReference type="GO" id="GO:0020037">
    <property type="term" value="F:heme binding"/>
    <property type="evidence" value="ECO:0007669"/>
    <property type="project" value="UniProtKB-UniRule"/>
</dbReference>
<feature type="binding site" evidence="13">
    <location>
        <position position="257"/>
    </location>
    <ligand>
        <name>Ca(2+)</name>
        <dbReference type="ChEBI" id="CHEBI:29108"/>
        <label>2</label>
    </ligand>
</feature>
<protein>
    <recommendedName>
        <fullName evidence="16">Peroxidase</fullName>
        <ecNumber evidence="16">1.11.1.7</ecNumber>
    </recommendedName>
</protein>
<comment type="cofactor">
    <cofactor evidence="13 16">
        <name>heme b</name>
        <dbReference type="ChEBI" id="CHEBI:60344"/>
    </cofactor>
    <text evidence="13 16">Binds 1 heme b (iron(II)-protoporphyrin IX) group per subunit.</text>
</comment>
<feature type="binding site" evidence="13">
    <location>
        <position position="202"/>
    </location>
    <ligand>
        <name>Ca(2+)</name>
        <dbReference type="ChEBI" id="CHEBI:29108"/>
        <label>2</label>
    </ligand>
</feature>
<dbReference type="PRINTS" id="PR00458">
    <property type="entry name" value="PEROXIDASE"/>
</dbReference>
<feature type="binding site" description="axial binding residue" evidence="13">
    <location>
        <position position="201"/>
    </location>
    <ligand>
        <name>heme b</name>
        <dbReference type="ChEBI" id="CHEBI:60344"/>
    </ligand>
    <ligandPart>
        <name>Fe</name>
        <dbReference type="ChEBI" id="CHEBI:18248"/>
    </ligandPart>
</feature>
<sequence length="360" mass="39089">MMKYKGAIVLFLVLFSSSSGNSQSDLPEPVDGLSWTFYNTSCPNLESIVASVVESALNEDITQAAGLLRLHFHDCFVQGCDGSVLLNITQSDSERQAPPNLTLRDRAFQIIDQIKAAVEANCSGIVSCADILTLAARDSIAQAGGQEYPVPLGRRDSTNMASTETVIANLPSPSSNVEELMTSFESKGLNLTDLVALSGGHTIGLGHCSSFDNRLYNTSTGEREQDPSLEQSYADSLYAVCPAVNNTVNTTNLDIRTPDDFDNDYYINVQNNQSLFTSDQTLYGNSTTRSIVDSFASNQTLFFQDFILGMLKMGQIQVLTGNEGEIRSNCSVVNDDQVGLVIRPVVDPQQPPSYSYSHSI</sequence>
<evidence type="ECO:0000256" key="13">
    <source>
        <dbReference type="PIRSR" id="PIRSR600823-3"/>
    </source>
</evidence>
<dbReference type="InterPro" id="IPR033905">
    <property type="entry name" value="Secretory_peroxidase"/>
</dbReference>
<feature type="binding site" evidence="13">
    <location>
        <position position="79"/>
    </location>
    <ligand>
        <name>Ca(2+)</name>
        <dbReference type="ChEBI" id="CHEBI:29108"/>
        <label>1</label>
    </ligand>
</feature>
<feature type="signal peptide" evidence="16">
    <location>
        <begin position="1"/>
        <end position="20"/>
    </location>
</feature>
<dbReference type="GO" id="GO:0005576">
    <property type="term" value="C:extracellular region"/>
    <property type="evidence" value="ECO:0007669"/>
    <property type="project" value="UniProtKB-SubCell"/>
</dbReference>
<dbReference type="EC" id="1.11.1.7" evidence="16"/>
<dbReference type="OMA" id="QIIEPIC"/>
<reference evidence="18 19" key="1">
    <citation type="journal article" date="2021" name="Nat. Plants">
        <title>The Taxus genome provides insights into paclitaxel biosynthesis.</title>
        <authorList>
            <person name="Xiong X."/>
            <person name="Gou J."/>
            <person name="Liao Q."/>
            <person name="Li Y."/>
            <person name="Zhou Q."/>
            <person name="Bi G."/>
            <person name="Li C."/>
            <person name="Du R."/>
            <person name="Wang X."/>
            <person name="Sun T."/>
            <person name="Guo L."/>
            <person name="Liang H."/>
            <person name="Lu P."/>
            <person name="Wu Y."/>
            <person name="Zhang Z."/>
            <person name="Ro D.K."/>
            <person name="Shang Y."/>
            <person name="Huang S."/>
            <person name="Yan J."/>
        </authorList>
    </citation>
    <scope>NUCLEOTIDE SEQUENCE [LARGE SCALE GENOMIC DNA]</scope>
    <source>
        <strain evidence="18">Ta-2019</strain>
    </source>
</reference>
<dbReference type="Pfam" id="PF00141">
    <property type="entry name" value="peroxidase"/>
    <property type="match status" value="1"/>
</dbReference>